<gene>
    <name evidence="16" type="ORF">CYPRO_0063</name>
</gene>
<dbReference type="SUPFAM" id="SSF52172">
    <property type="entry name" value="CheY-like"/>
    <property type="match status" value="2"/>
</dbReference>
<dbReference type="InterPro" id="IPR004358">
    <property type="entry name" value="Sig_transdc_His_kin-like_C"/>
</dbReference>
<dbReference type="Gene3D" id="3.30.450.40">
    <property type="match status" value="1"/>
</dbReference>
<dbReference type="InterPro" id="IPR036097">
    <property type="entry name" value="HisK_dim/P_sf"/>
</dbReference>
<dbReference type="InterPro" id="IPR003594">
    <property type="entry name" value="HATPase_dom"/>
</dbReference>
<dbReference type="GO" id="GO:0000155">
    <property type="term" value="F:phosphorelay sensor kinase activity"/>
    <property type="evidence" value="ECO:0007669"/>
    <property type="project" value="InterPro"/>
</dbReference>
<dbReference type="PROSITE" id="PS50110">
    <property type="entry name" value="RESPONSE_REGULATORY"/>
    <property type="match status" value="2"/>
</dbReference>
<keyword evidence="3 11" id="KW-0597">Phosphoprotein</keyword>
<organism evidence="16 17">
    <name type="scientific">Cyclonatronum proteinivorum</name>
    <dbReference type="NCBI Taxonomy" id="1457365"/>
    <lineage>
        <taxon>Bacteria</taxon>
        <taxon>Pseudomonadati</taxon>
        <taxon>Balneolota</taxon>
        <taxon>Balneolia</taxon>
        <taxon>Balneolales</taxon>
        <taxon>Cyclonatronaceae</taxon>
        <taxon>Cyclonatronum</taxon>
    </lineage>
</organism>
<evidence type="ECO:0000256" key="8">
    <source>
        <dbReference type="ARBA" id="ARBA00023012"/>
    </source>
</evidence>
<dbReference type="SMART" id="SM00387">
    <property type="entry name" value="HATPase_c"/>
    <property type="match status" value="1"/>
</dbReference>
<dbReference type="RefSeq" id="WP_114982594.1">
    <property type="nucleotide sequence ID" value="NZ_CP027806.1"/>
</dbReference>
<feature type="domain" description="PAC" evidence="15">
    <location>
        <begin position="481"/>
        <end position="533"/>
    </location>
</feature>
<evidence type="ECO:0000256" key="1">
    <source>
        <dbReference type="ARBA" id="ARBA00000085"/>
    </source>
</evidence>
<dbReference type="InterPro" id="IPR029016">
    <property type="entry name" value="GAF-like_dom_sf"/>
</dbReference>
<comment type="subunit">
    <text evidence="9">At low DSF concentrations, interacts with RpfF.</text>
</comment>
<evidence type="ECO:0000259" key="12">
    <source>
        <dbReference type="PROSITE" id="PS50109"/>
    </source>
</evidence>
<dbReference type="FunFam" id="1.10.287.130:FF:000002">
    <property type="entry name" value="Two-component osmosensing histidine kinase"/>
    <property type="match status" value="1"/>
</dbReference>
<dbReference type="Pfam" id="PF00512">
    <property type="entry name" value="HisKA"/>
    <property type="match status" value="1"/>
</dbReference>
<feature type="modified residue" description="4-aspartylphosphate" evidence="11">
    <location>
        <position position="1815"/>
    </location>
</feature>
<dbReference type="PRINTS" id="PR00344">
    <property type="entry name" value="BCTRLSENSOR"/>
</dbReference>
<dbReference type="InterPro" id="IPR013656">
    <property type="entry name" value="PAS_4"/>
</dbReference>
<evidence type="ECO:0000256" key="9">
    <source>
        <dbReference type="ARBA" id="ARBA00064003"/>
    </source>
</evidence>
<dbReference type="FunFam" id="3.30.565.10:FF:000010">
    <property type="entry name" value="Sensor histidine kinase RcsC"/>
    <property type="match status" value="1"/>
</dbReference>
<dbReference type="InterPro" id="IPR001789">
    <property type="entry name" value="Sig_transdc_resp-reg_receiver"/>
</dbReference>
<dbReference type="SUPFAM" id="SSF55785">
    <property type="entry name" value="PYP-like sensor domain (PAS domain)"/>
    <property type="match status" value="8"/>
</dbReference>
<feature type="domain" description="PAC" evidence="15">
    <location>
        <begin position="355"/>
        <end position="406"/>
    </location>
</feature>
<dbReference type="EMBL" id="CP027806">
    <property type="protein sequence ID" value="AXI99351.1"/>
    <property type="molecule type" value="Genomic_DNA"/>
</dbReference>
<dbReference type="Gene3D" id="3.30.450.20">
    <property type="entry name" value="PAS domain"/>
    <property type="match status" value="9"/>
</dbReference>
<dbReference type="InterPro" id="IPR005467">
    <property type="entry name" value="His_kinase_dom"/>
</dbReference>
<dbReference type="InterPro" id="IPR036890">
    <property type="entry name" value="HATPase_C_sf"/>
</dbReference>
<evidence type="ECO:0000256" key="4">
    <source>
        <dbReference type="ARBA" id="ARBA00022679"/>
    </source>
</evidence>
<dbReference type="Pfam" id="PF13426">
    <property type="entry name" value="PAS_9"/>
    <property type="match status" value="3"/>
</dbReference>
<dbReference type="GO" id="GO:0005524">
    <property type="term" value="F:ATP binding"/>
    <property type="evidence" value="ECO:0007669"/>
    <property type="project" value="UniProtKB-KW"/>
</dbReference>
<feature type="domain" description="PAC" evidence="15">
    <location>
        <begin position="609"/>
        <end position="661"/>
    </location>
</feature>
<dbReference type="PROSITE" id="PS50109">
    <property type="entry name" value="HIS_KIN"/>
    <property type="match status" value="1"/>
</dbReference>
<dbReference type="SMART" id="SM00388">
    <property type="entry name" value="HisKA"/>
    <property type="match status" value="1"/>
</dbReference>
<accession>A0A345UFV0</accession>
<feature type="domain" description="Response regulatory" evidence="13">
    <location>
        <begin position="1764"/>
        <end position="1880"/>
    </location>
</feature>
<dbReference type="SUPFAM" id="SSF47384">
    <property type="entry name" value="Homodimeric domain of signal transducing histidine kinase"/>
    <property type="match status" value="1"/>
</dbReference>
<evidence type="ECO:0000256" key="5">
    <source>
        <dbReference type="ARBA" id="ARBA00022741"/>
    </source>
</evidence>
<dbReference type="InterPro" id="IPR000700">
    <property type="entry name" value="PAS-assoc_C"/>
</dbReference>
<keyword evidence="5" id="KW-0547">Nucleotide-binding</keyword>
<dbReference type="InterPro" id="IPR011006">
    <property type="entry name" value="CheY-like_superfamily"/>
</dbReference>
<feature type="domain" description="Histidine kinase" evidence="12">
    <location>
        <begin position="1361"/>
        <end position="1584"/>
    </location>
</feature>
<dbReference type="SUPFAM" id="SSF55874">
    <property type="entry name" value="ATPase domain of HSP90 chaperone/DNA topoisomerase II/histidine kinase"/>
    <property type="match status" value="1"/>
</dbReference>
<dbReference type="SMART" id="SM00086">
    <property type="entry name" value="PAC"/>
    <property type="match status" value="7"/>
</dbReference>
<dbReference type="Pfam" id="PF08448">
    <property type="entry name" value="PAS_4"/>
    <property type="match status" value="1"/>
</dbReference>
<keyword evidence="7" id="KW-0067">ATP-binding</keyword>
<dbReference type="InterPro" id="IPR000014">
    <property type="entry name" value="PAS"/>
</dbReference>
<evidence type="ECO:0000256" key="2">
    <source>
        <dbReference type="ARBA" id="ARBA00012438"/>
    </source>
</evidence>
<dbReference type="InterPro" id="IPR003661">
    <property type="entry name" value="HisK_dim/P_dom"/>
</dbReference>
<protein>
    <recommendedName>
        <fullName evidence="10">Sensory/regulatory protein RpfC</fullName>
        <ecNumber evidence="2">2.7.13.3</ecNumber>
    </recommendedName>
</protein>
<name>A0A345UFV0_9BACT</name>
<dbReference type="InterPro" id="IPR013655">
    <property type="entry name" value="PAS_fold_3"/>
</dbReference>
<dbReference type="KEGG" id="cprv:CYPRO_0063"/>
<dbReference type="OrthoDB" id="9811889at2"/>
<feature type="domain" description="PAS" evidence="14">
    <location>
        <begin position="534"/>
        <end position="607"/>
    </location>
</feature>
<evidence type="ECO:0000313" key="17">
    <source>
        <dbReference type="Proteomes" id="UP000254808"/>
    </source>
</evidence>
<dbReference type="Pfam" id="PF08447">
    <property type="entry name" value="PAS_3"/>
    <property type="match status" value="3"/>
</dbReference>
<dbReference type="SUPFAM" id="SSF55781">
    <property type="entry name" value="GAF domain-like"/>
    <property type="match status" value="1"/>
</dbReference>
<dbReference type="CDD" id="cd16922">
    <property type="entry name" value="HATPase_EvgS-ArcB-TorS-like"/>
    <property type="match status" value="1"/>
</dbReference>
<feature type="domain" description="PAS" evidence="14">
    <location>
        <begin position="281"/>
        <end position="352"/>
    </location>
</feature>
<dbReference type="CDD" id="cd00082">
    <property type="entry name" value="HisKA"/>
    <property type="match status" value="1"/>
</dbReference>
<dbReference type="Gene3D" id="3.40.50.2300">
    <property type="match status" value="2"/>
</dbReference>
<evidence type="ECO:0000256" key="7">
    <source>
        <dbReference type="ARBA" id="ARBA00022840"/>
    </source>
</evidence>
<dbReference type="Pfam" id="PF00072">
    <property type="entry name" value="Response_reg"/>
    <property type="match status" value="2"/>
</dbReference>
<dbReference type="InterPro" id="IPR001610">
    <property type="entry name" value="PAC"/>
</dbReference>
<evidence type="ECO:0000256" key="10">
    <source>
        <dbReference type="ARBA" id="ARBA00068150"/>
    </source>
</evidence>
<dbReference type="PROSITE" id="PS50113">
    <property type="entry name" value="PAC"/>
    <property type="match status" value="7"/>
</dbReference>
<feature type="domain" description="PAC" evidence="15">
    <location>
        <begin position="222"/>
        <end position="273"/>
    </location>
</feature>
<dbReference type="Proteomes" id="UP000254808">
    <property type="component" value="Chromosome"/>
</dbReference>
<keyword evidence="8" id="KW-0902">Two-component regulatory system</keyword>
<evidence type="ECO:0000259" key="14">
    <source>
        <dbReference type="PROSITE" id="PS50112"/>
    </source>
</evidence>
<dbReference type="SMART" id="SM00091">
    <property type="entry name" value="PAS"/>
    <property type="match status" value="7"/>
</dbReference>
<dbReference type="Gene3D" id="2.10.70.100">
    <property type="match status" value="1"/>
</dbReference>
<dbReference type="EC" id="2.7.13.3" evidence="2"/>
<keyword evidence="4" id="KW-0808">Transferase</keyword>
<reference evidence="16 17" key="1">
    <citation type="submission" date="2018-03" db="EMBL/GenBank/DDBJ databases">
        <title>Phenotypic and genomic properties of Cyclonatronum proteinivorum gen. nov., sp. nov., a haloalkaliphilic bacteroidete from soda lakes possessing Na+-translocating rhodopsin.</title>
        <authorList>
            <person name="Toshchakov S.V."/>
            <person name="Korzhenkov A."/>
            <person name="Samarov N.I."/>
            <person name="Kublanov I.V."/>
            <person name="Muntyan M.S."/>
            <person name="Sorokin D.Y."/>
        </authorList>
    </citation>
    <scope>NUCLEOTIDE SEQUENCE [LARGE SCALE GENOMIC DNA]</scope>
    <source>
        <strain evidence="16 17">Omega</strain>
    </source>
</reference>
<evidence type="ECO:0000256" key="3">
    <source>
        <dbReference type="ARBA" id="ARBA00022553"/>
    </source>
</evidence>
<sequence>MNQHNTKSTDKRAVSEGDFGFEPEAFCDGLWTWTTGEDDELRLSDGAMHTLGYADEAEVPLPAARTLLHRDDLLKAAAVIRRTAESGKPGTSCSFWARLRTASGTWLPFRFLGKLVHKGADGKSKLAGTLYQEHEDEETTGSPEKDNQLSLFESLYSASPIGIALNDFETGAFVFVNDKLLEPTGYTREEFLKLSYWDTTPQEYKPQELRALEQMQQTGRYETFRKEYIRKDGSRYPVELRGFTTVGENGEKQIWSFIEDISDRVNTEKALKKSRDEVRQVNQELDAVLQGTGIGIWVLNIADGSLEWSPYLLRMLQCEDVESFDYAFWASLIHPDDRDHVEQSFKDFLEQDLPYDVEYRVILPDGSLVYHRSKAVKIAQDGIFTRVVGTTEEITRRKQDEEELLRTRSLLIETNRVARVGGWEFLPDTDEILWNDTLYEIFEIDTGTPVDQPFMLGLFTEESREKLLQAAGVAATDHQPYDLELQIITQKTKQRKWVRATSTPVVEKGKIVRYFGIVQDIDQSKRLLLELEDSREKLHSVFNELTDAVWSVTLPDYRLRLASPSVEKLFGYTVQEWFENPGLWSEMIIEEDAAIYDEIMMDLNKQGIYDQNYRVRTKTGAIKWVRNQGRIIVDENGQPQRLDGIISDITALKEAEYKIFKSERQLAALLETQNSFIIRLDASGKITYANRKFAESMGGQDSAGKTSCSGVDFAEVITPEDLPKFSEALAQLTQNPEQPVQLELVKKWASAEGAVILWEFSAIPDEAGNLTEIQGNGLDYTEKKAAIRELERTSILLNDAQRLTGIGAWELDLESERISWTDEVYRIHEVEKGTDIMLLDGISFYHPDDQPVIREAVRKAIEAHEPYDKVCRFITAKGNHRWVRASGYPIEKDGKVTHLIGAFHDITDIEADKERIRQEQQFSGQVLQNMSDGFALADAAGVQQQVNQAFCEMTGFSQDELIGLRPPYPYWPEEKAKEIQAVLGQTLTHSVPAAAHELTFCRKDGTRFPVLVSCSKLTDQDGHILFTFSNIRDITAQKEYERALEAKEKKWKSYIQSAAYGIMVINNAGEILEANPAVSGLSEYPASNMTGLSVFSFLDEEEKDKITASISQVYAVKTTELEVSIRTRTGQNKLLSVSAVALDNGDIMLILTDITRQREDEMNLIRNQKMLQAIAQATAGLLAETDTAAAIQESLLPVAKALDAQQAYILDLEKSAHGTLFSHIYECYTDDRMPVKGFPELQNLPIDLFGDVAPLLENGQTFQAVREDFKEATAITQIMDEQGIRALILAPVQLNGKTELIIGFDRLHSPNLWNENEQALLLSYAGSIASALQRSQLLESLRESRQLAEVANKAKSEFLANMSHEIRTPLNGIIGFTELLQGTTLNAVQQQYAQNVQLSGKALMEVINDILDFSKIEAGKLDLEIIETNLRSSLEESCDIVSYQAATKGLDLILNIPIDLPELIETDPVRFKQICINLLNNAVKFTEKGEIELTAGFTFLNEEQSRARFEIAVRDTGIGISAEQQKKLFQAFSQADTSTTRKYGGTGLGLKISALLAEKLGGTLVVDSEAGAGSRFSFTFESNCRHNETQEPDLPAVAARKALVVCRNAINRKLLQRSLGRFGIASDAAPNGFEAMSKLEAESYSLLFVDRDMPYLDGMDTVRMIRTKLKHLPDQATLITVMLYNGIHTQENEQQLQELGIRYHLSYPLKKGDILKTLTAINAMLQPQAASSEAGTKAAGEKNKSMALDTAQELPPAPMVPQATILVVDDVPMNILLFKSLVEGIYPEAQILEATNGREGVELAGLHKPDIIFMDVQMPEMDGMEVTRRIRAFDTQVPIVALTARVLKDEQDDTMNSGMTYFLSKPINTAELETVLRTWLRI</sequence>
<dbReference type="PANTHER" id="PTHR45339">
    <property type="entry name" value="HYBRID SIGNAL TRANSDUCTION HISTIDINE KINASE J"/>
    <property type="match status" value="1"/>
</dbReference>
<feature type="domain" description="Response regulatory" evidence="13">
    <location>
        <begin position="1601"/>
        <end position="1722"/>
    </location>
</feature>
<proteinExistence type="predicted"/>
<dbReference type="CDD" id="cd17546">
    <property type="entry name" value="REC_hyHK_CKI1_RcsC-like"/>
    <property type="match status" value="2"/>
</dbReference>
<keyword evidence="6" id="KW-0418">Kinase</keyword>
<feature type="domain" description="PAC" evidence="15">
    <location>
        <begin position="994"/>
        <end position="1046"/>
    </location>
</feature>
<feature type="domain" description="PAC" evidence="15">
    <location>
        <begin position="738"/>
        <end position="792"/>
    </location>
</feature>
<evidence type="ECO:0000259" key="15">
    <source>
        <dbReference type="PROSITE" id="PS50113"/>
    </source>
</evidence>
<dbReference type="CDD" id="cd00130">
    <property type="entry name" value="PAS"/>
    <property type="match status" value="7"/>
</dbReference>
<feature type="domain" description="PAS" evidence="14">
    <location>
        <begin position="919"/>
        <end position="990"/>
    </location>
</feature>
<dbReference type="SMART" id="SM00448">
    <property type="entry name" value="REC"/>
    <property type="match status" value="2"/>
</dbReference>
<evidence type="ECO:0000313" key="16">
    <source>
        <dbReference type="EMBL" id="AXI99351.1"/>
    </source>
</evidence>
<comment type="catalytic activity">
    <reaction evidence="1">
        <text>ATP + protein L-histidine = ADP + protein N-phospho-L-histidine.</text>
        <dbReference type="EC" id="2.7.13.3"/>
    </reaction>
</comment>
<feature type="domain" description="PAS" evidence="14">
    <location>
        <begin position="662"/>
        <end position="736"/>
    </location>
</feature>
<dbReference type="PANTHER" id="PTHR45339:SF1">
    <property type="entry name" value="HYBRID SIGNAL TRANSDUCTION HISTIDINE KINASE J"/>
    <property type="match status" value="1"/>
</dbReference>
<keyword evidence="17" id="KW-1185">Reference proteome</keyword>
<feature type="modified residue" description="4-aspartylphosphate" evidence="11">
    <location>
        <position position="1650"/>
    </location>
</feature>
<evidence type="ECO:0000256" key="6">
    <source>
        <dbReference type="ARBA" id="ARBA00022777"/>
    </source>
</evidence>
<evidence type="ECO:0000259" key="13">
    <source>
        <dbReference type="PROSITE" id="PS50110"/>
    </source>
</evidence>
<feature type="domain" description="PAS" evidence="14">
    <location>
        <begin position="1047"/>
        <end position="1117"/>
    </location>
</feature>
<dbReference type="InterPro" id="IPR035965">
    <property type="entry name" value="PAS-like_dom_sf"/>
</dbReference>
<dbReference type="Pfam" id="PF02518">
    <property type="entry name" value="HATPase_c"/>
    <property type="match status" value="1"/>
</dbReference>
<dbReference type="NCBIfam" id="TIGR00229">
    <property type="entry name" value="sensory_box"/>
    <property type="match status" value="7"/>
</dbReference>
<feature type="domain" description="PAC" evidence="15">
    <location>
        <begin position="867"/>
        <end position="918"/>
    </location>
</feature>
<dbReference type="Gene3D" id="3.30.565.10">
    <property type="entry name" value="Histidine kinase-like ATPase, C-terminal domain"/>
    <property type="match status" value="1"/>
</dbReference>
<evidence type="ECO:0000256" key="11">
    <source>
        <dbReference type="PROSITE-ProRule" id="PRU00169"/>
    </source>
</evidence>
<dbReference type="Gene3D" id="1.10.287.130">
    <property type="match status" value="1"/>
</dbReference>
<dbReference type="PROSITE" id="PS50112">
    <property type="entry name" value="PAS"/>
    <property type="match status" value="5"/>
</dbReference>